<dbReference type="PROSITE" id="PS00108">
    <property type="entry name" value="PROTEIN_KINASE_ST"/>
    <property type="match status" value="1"/>
</dbReference>
<dbReference type="SUPFAM" id="SSF56112">
    <property type="entry name" value="Protein kinase-like (PK-like)"/>
    <property type="match status" value="1"/>
</dbReference>
<dbReference type="Proteomes" id="UP000283509">
    <property type="component" value="Unassembled WGS sequence"/>
</dbReference>
<comment type="similarity">
    <text evidence="4">Belongs to the protein kinase superfamily.</text>
</comment>
<dbReference type="STRING" id="6689.A0A3R7SQ28"/>
<keyword evidence="1 3" id="KW-0547">Nucleotide-binding</keyword>
<keyword evidence="7" id="KW-0808">Transferase</keyword>
<dbReference type="InterPro" id="IPR000719">
    <property type="entry name" value="Prot_kinase_dom"/>
</dbReference>
<feature type="domain" description="Protein kinase" evidence="6">
    <location>
        <begin position="4"/>
        <end position="258"/>
    </location>
</feature>
<dbReference type="PROSITE" id="PS00107">
    <property type="entry name" value="PROTEIN_KINASE_ATP"/>
    <property type="match status" value="1"/>
</dbReference>
<evidence type="ECO:0000256" key="1">
    <source>
        <dbReference type="ARBA" id="ARBA00022741"/>
    </source>
</evidence>
<reference evidence="7 8" key="2">
    <citation type="submission" date="2019-01" db="EMBL/GenBank/DDBJ databases">
        <title>The decoding of complex shrimp genome reveals the adaptation for benthos swimmer, frequently molting mechanism and breeding impact on genome.</title>
        <authorList>
            <person name="Sun Y."/>
            <person name="Gao Y."/>
            <person name="Yu Y."/>
        </authorList>
    </citation>
    <scope>NUCLEOTIDE SEQUENCE [LARGE SCALE GENOMIC DNA]</scope>
    <source>
        <tissue evidence="7">Muscle</tissue>
    </source>
</reference>
<keyword evidence="4 7" id="KW-0723">Serine/threonine-protein kinase</keyword>
<gene>
    <name evidence="7" type="ORF">C7M84_011344</name>
</gene>
<sequence length="388" mass="41968">MLQATGTQMLGAGSYGSVYAVQHRRQTCALKCAHSNGVIPLWSEMKWLQSIAGAGGAPVPLASCPESPALLMSFCGKENLREYLRKGARSGGFSLEHVLSLALRVTERLQDLHRAGVVHGDLKANNVTLRLDAAGNPESVHLIDFGLSRRAGETRPPKRDGRDRYWYCSCMDSGSPLSPLCDLPGLGAIFYKLFMGRPDVPRGAADLAKLCARRFHDERRPALEEVRRRLAEVLVSLLPSEEERRAPAAKEARILAQFCADAGLPTVAIPQLHQHLRPPHTVAEGGDGKTFHTGQSGQARGNLRAFKDLLLEAMELRALDGRGRGSQRLEGVCIEMLCLVATDAAPSAKRPREDEGEAAGVAEGTLAQAPESKRARGDPEQVARGPAR</sequence>
<organism evidence="7 8">
    <name type="scientific">Penaeus vannamei</name>
    <name type="common">Whiteleg shrimp</name>
    <name type="synonym">Litopenaeus vannamei</name>
    <dbReference type="NCBI Taxonomy" id="6689"/>
    <lineage>
        <taxon>Eukaryota</taxon>
        <taxon>Metazoa</taxon>
        <taxon>Ecdysozoa</taxon>
        <taxon>Arthropoda</taxon>
        <taxon>Crustacea</taxon>
        <taxon>Multicrustacea</taxon>
        <taxon>Malacostraca</taxon>
        <taxon>Eumalacostraca</taxon>
        <taxon>Eucarida</taxon>
        <taxon>Decapoda</taxon>
        <taxon>Dendrobranchiata</taxon>
        <taxon>Penaeoidea</taxon>
        <taxon>Penaeidae</taxon>
        <taxon>Penaeus</taxon>
    </lineage>
</organism>
<comment type="caution">
    <text evidence="7">The sequence shown here is derived from an EMBL/GenBank/DDBJ whole genome shotgun (WGS) entry which is preliminary data.</text>
</comment>
<name>A0A3R7SQ28_PENVA</name>
<dbReference type="OrthoDB" id="6347055at2759"/>
<keyword evidence="2 3" id="KW-0067">ATP-binding</keyword>
<evidence type="ECO:0000256" key="4">
    <source>
        <dbReference type="RuleBase" id="RU000304"/>
    </source>
</evidence>
<dbReference type="PANTHER" id="PTHR44329">
    <property type="entry name" value="SERINE/THREONINE-PROTEIN KINASE TNNI3K-RELATED"/>
    <property type="match status" value="1"/>
</dbReference>
<feature type="region of interest" description="Disordered" evidence="5">
    <location>
        <begin position="344"/>
        <end position="388"/>
    </location>
</feature>
<accession>A0A3R7SQ28</accession>
<dbReference type="EMBL" id="QCYY01002437">
    <property type="protein sequence ID" value="ROT70363.1"/>
    <property type="molecule type" value="Genomic_DNA"/>
</dbReference>
<proteinExistence type="inferred from homology"/>
<dbReference type="GO" id="GO:0004674">
    <property type="term" value="F:protein serine/threonine kinase activity"/>
    <property type="evidence" value="ECO:0007669"/>
    <property type="project" value="UniProtKB-KW"/>
</dbReference>
<evidence type="ECO:0000256" key="2">
    <source>
        <dbReference type="ARBA" id="ARBA00022840"/>
    </source>
</evidence>
<evidence type="ECO:0000313" key="7">
    <source>
        <dbReference type="EMBL" id="ROT70363.1"/>
    </source>
</evidence>
<dbReference type="InterPro" id="IPR017441">
    <property type="entry name" value="Protein_kinase_ATP_BS"/>
</dbReference>
<feature type="compositionally biased region" description="Basic and acidic residues" evidence="5">
    <location>
        <begin position="371"/>
        <end position="381"/>
    </location>
</feature>
<dbReference type="Gene3D" id="1.10.510.10">
    <property type="entry name" value="Transferase(Phosphotransferase) domain 1"/>
    <property type="match status" value="1"/>
</dbReference>
<dbReference type="InterPro" id="IPR051681">
    <property type="entry name" value="Ser/Thr_Kinases-Pseudokinases"/>
</dbReference>
<keyword evidence="7" id="KW-0418">Kinase</keyword>
<dbReference type="Pfam" id="PF00069">
    <property type="entry name" value="Pkinase"/>
    <property type="match status" value="1"/>
</dbReference>
<evidence type="ECO:0000313" key="8">
    <source>
        <dbReference type="Proteomes" id="UP000283509"/>
    </source>
</evidence>
<evidence type="ECO:0000256" key="3">
    <source>
        <dbReference type="PROSITE-ProRule" id="PRU10141"/>
    </source>
</evidence>
<dbReference type="InterPro" id="IPR008271">
    <property type="entry name" value="Ser/Thr_kinase_AS"/>
</dbReference>
<dbReference type="SMART" id="SM00220">
    <property type="entry name" value="S_TKc"/>
    <property type="match status" value="1"/>
</dbReference>
<protein>
    <submittedName>
        <fullName evidence="7">Serine/threonine protein kinase</fullName>
    </submittedName>
</protein>
<dbReference type="GO" id="GO:0005524">
    <property type="term" value="F:ATP binding"/>
    <property type="evidence" value="ECO:0007669"/>
    <property type="project" value="UniProtKB-UniRule"/>
</dbReference>
<dbReference type="PROSITE" id="PS50011">
    <property type="entry name" value="PROTEIN_KINASE_DOM"/>
    <property type="match status" value="1"/>
</dbReference>
<evidence type="ECO:0000259" key="6">
    <source>
        <dbReference type="PROSITE" id="PS50011"/>
    </source>
</evidence>
<dbReference type="AlphaFoldDB" id="A0A3R7SQ28"/>
<dbReference type="InterPro" id="IPR011009">
    <property type="entry name" value="Kinase-like_dom_sf"/>
</dbReference>
<evidence type="ECO:0000256" key="5">
    <source>
        <dbReference type="SAM" id="MobiDB-lite"/>
    </source>
</evidence>
<dbReference type="CDD" id="cd00180">
    <property type="entry name" value="PKc"/>
    <property type="match status" value="1"/>
</dbReference>
<keyword evidence="8" id="KW-1185">Reference proteome</keyword>
<feature type="binding site" evidence="3">
    <location>
        <position position="31"/>
    </location>
    <ligand>
        <name>ATP</name>
        <dbReference type="ChEBI" id="CHEBI:30616"/>
    </ligand>
</feature>
<dbReference type="PANTHER" id="PTHR44329:SF214">
    <property type="entry name" value="PROTEIN KINASE DOMAIN-CONTAINING PROTEIN"/>
    <property type="match status" value="1"/>
</dbReference>
<reference evidence="7 8" key="1">
    <citation type="submission" date="2018-04" db="EMBL/GenBank/DDBJ databases">
        <authorList>
            <person name="Zhang X."/>
            <person name="Yuan J."/>
            <person name="Li F."/>
            <person name="Xiang J."/>
        </authorList>
    </citation>
    <scope>NUCLEOTIDE SEQUENCE [LARGE SCALE GENOMIC DNA]</scope>
    <source>
        <tissue evidence="7">Muscle</tissue>
    </source>
</reference>